<comment type="caution">
    <text evidence="1">The sequence shown here is derived from an EMBL/GenBank/DDBJ whole genome shotgun (WGS) entry which is preliminary data.</text>
</comment>
<name>A0ABQ8ZGF4_9ROSI</name>
<protein>
    <submittedName>
        <fullName evidence="1">Uncharacterized protein</fullName>
    </submittedName>
</protein>
<sequence length="146" mass="16172">MRNQTFKQFHLGGRKSGPQCLYRLGAGHEAEARSVRLRVGATDEKSGAGVLFKSEAVKGRTCRAPLRSWDFNLWGSAVSEVPGFKGIGSRGCKANSLSFVGNKSKFNVPYLPKPGAGLCCKGVLRLAAVRLRFDRKIRPRQFYRLR</sequence>
<organism evidence="1 2">
    <name type="scientific">Salix suchowensis</name>
    <dbReference type="NCBI Taxonomy" id="1278906"/>
    <lineage>
        <taxon>Eukaryota</taxon>
        <taxon>Viridiplantae</taxon>
        <taxon>Streptophyta</taxon>
        <taxon>Embryophyta</taxon>
        <taxon>Tracheophyta</taxon>
        <taxon>Spermatophyta</taxon>
        <taxon>Magnoliopsida</taxon>
        <taxon>eudicotyledons</taxon>
        <taxon>Gunneridae</taxon>
        <taxon>Pentapetalae</taxon>
        <taxon>rosids</taxon>
        <taxon>fabids</taxon>
        <taxon>Malpighiales</taxon>
        <taxon>Salicaceae</taxon>
        <taxon>Saliceae</taxon>
        <taxon>Salix</taxon>
    </lineage>
</organism>
<keyword evidence="2" id="KW-1185">Reference proteome</keyword>
<evidence type="ECO:0000313" key="1">
    <source>
        <dbReference type="EMBL" id="KAJ6288028.1"/>
    </source>
</evidence>
<gene>
    <name evidence="1" type="ORF">OIU77_024139</name>
</gene>
<reference evidence="1" key="1">
    <citation type="submission" date="2022-10" db="EMBL/GenBank/DDBJ databases">
        <authorList>
            <person name="Hyden B.L."/>
            <person name="Feng K."/>
            <person name="Yates T."/>
            <person name="Jawdy S."/>
            <person name="Smart L.B."/>
            <person name="Muchero W."/>
        </authorList>
    </citation>
    <scope>NUCLEOTIDE SEQUENCE</scope>
    <source>
        <tissue evidence="1">Shoot tip</tissue>
    </source>
</reference>
<proteinExistence type="predicted"/>
<evidence type="ECO:0000313" key="2">
    <source>
        <dbReference type="Proteomes" id="UP001141253"/>
    </source>
</evidence>
<reference evidence="1" key="2">
    <citation type="journal article" date="2023" name="Int. J. Mol. Sci.">
        <title>De Novo Assembly and Annotation of 11 Diverse Shrub Willow (Salix) Genomes Reveals Novel Gene Organization in Sex-Linked Regions.</title>
        <authorList>
            <person name="Hyden B."/>
            <person name="Feng K."/>
            <person name="Yates T.B."/>
            <person name="Jawdy S."/>
            <person name="Cereghino C."/>
            <person name="Smart L.B."/>
            <person name="Muchero W."/>
        </authorList>
    </citation>
    <scope>NUCLEOTIDE SEQUENCE</scope>
    <source>
        <tissue evidence="1">Shoot tip</tissue>
    </source>
</reference>
<dbReference type="Proteomes" id="UP001141253">
    <property type="component" value="Unassembled WGS sequence"/>
</dbReference>
<accession>A0ABQ8ZGF4</accession>
<dbReference type="EMBL" id="JAPFFI010000598">
    <property type="protein sequence ID" value="KAJ6288028.1"/>
    <property type="molecule type" value="Genomic_DNA"/>
</dbReference>